<protein>
    <recommendedName>
        <fullName evidence="1">Protein SlyX homolog</fullName>
    </recommendedName>
</protein>
<gene>
    <name evidence="1" type="primary">slyX</name>
    <name evidence="3" type="ORF">HDIA_3960</name>
</gene>
<dbReference type="OrthoDB" id="5422806at2"/>
<keyword evidence="4" id="KW-1185">Reference proteome</keyword>
<dbReference type="InterPro" id="IPR007236">
    <property type="entry name" value="SlyX"/>
</dbReference>
<dbReference type="PANTHER" id="PTHR36508:SF1">
    <property type="entry name" value="PROTEIN SLYX"/>
    <property type="match status" value="1"/>
</dbReference>
<sequence>MTDSDSARIDALEMKIAHQDEVIEDLNRTITAQWSEIDQLKKAMATLFDRLHHAEGRLAATAPPEPPPPHY</sequence>
<dbReference type="HAMAP" id="MF_00715">
    <property type="entry name" value="SlyX"/>
    <property type="match status" value="1"/>
</dbReference>
<name>A0A2C9DCP0_9HYPH</name>
<dbReference type="Gene3D" id="1.20.5.300">
    <property type="match status" value="1"/>
</dbReference>
<dbReference type="Pfam" id="PF04102">
    <property type="entry name" value="SlyX"/>
    <property type="match status" value="1"/>
</dbReference>
<evidence type="ECO:0000256" key="2">
    <source>
        <dbReference type="SAM" id="Coils"/>
    </source>
</evidence>
<reference evidence="4" key="1">
    <citation type="submission" date="2017-09" db="EMBL/GenBank/DDBJ databases">
        <title>Genome sequence of Nannocystis excedens DSM 71.</title>
        <authorList>
            <person name="Blom J."/>
        </authorList>
    </citation>
    <scope>NUCLEOTIDE SEQUENCE [LARGE SCALE GENOMIC DNA]</scope>
    <source>
        <strain evidence="4">type strain: E19</strain>
    </source>
</reference>
<dbReference type="Proteomes" id="UP000223606">
    <property type="component" value="Chromosome 1"/>
</dbReference>
<accession>A0A2C9DCP0</accession>
<feature type="coiled-coil region" evidence="2">
    <location>
        <begin position="9"/>
        <end position="57"/>
    </location>
</feature>
<evidence type="ECO:0000256" key="1">
    <source>
        <dbReference type="HAMAP-Rule" id="MF_00715"/>
    </source>
</evidence>
<dbReference type="RefSeq" id="WP_099557744.1">
    <property type="nucleotide sequence ID" value="NZ_LT960614.1"/>
</dbReference>
<dbReference type="PANTHER" id="PTHR36508">
    <property type="entry name" value="PROTEIN SLYX"/>
    <property type="match status" value="1"/>
</dbReference>
<dbReference type="AlphaFoldDB" id="A0A2C9DCP0"/>
<dbReference type="KEGG" id="hdi:HDIA_3960"/>
<evidence type="ECO:0000313" key="4">
    <source>
        <dbReference type="Proteomes" id="UP000223606"/>
    </source>
</evidence>
<proteinExistence type="inferred from homology"/>
<organism evidence="3 4">
    <name type="scientific">Hartmannibacter diazotrophicus</name>
    <dbReference type="NCBI Taxonomy" id="1482074"/>
    <lineage>
        <taxon>Bacteria</taxon>
        <taxon>Pseudomonadati</taxon>
        <taxon>Pseudomonadota</taxon>
        <taxon>Alphaproteobacteria</taxon>
        <taxon>Hyphomicrobiales</taxon>
        <taxon>Pleomorphomonadaceae</taxon>
        <taxon>Hartmannibacter</taxon>
    </lineage>
</organism>
<evidence type="ECO:0000313" key="3">
    <source>
        <dbReference type="EMBL" id="SON57501.1"/>
    </source>
</evidence>
<dbReference type="EMBL" id="LT960614">
    <property type="protein sequence ID" value="SON57501.1"/>
    <property type="molecule type" value="Genomic_DNA"/>
</dbReference>
<keyword evidence="2" id="KW-0175">Coiled coil</keyword>
<comment type="similarity">
    <text evidence="1">Belongs to the SlyX family.</text>
</comment>